<keyword evidence="1" id="KW-1133">Transmembrane helix</keyword>
<feature type="transmembrane region" description="Helical" evidence="1">
    <location>
        <begin position="16"/>
        <end position="38"/>
    </location>
</feature>
<organism evidence="4">
    <name type="scientific">Gongylonema pulchrum</name>
    <dbReference type="NCBI Taxonomy" id="637853"/>
    <lineage>
        <taxon>Eukaryota</taxon>
        <taxon>Metazoa</taxon>
        <taxon>Ecdysozoa</taxon>
        <taxon>Nematoda</taxon>
        <taxon>Chromadorea</taxon>
        <taxon>Rhabditida</taxon>
        <taxon>Spirurina</taxon>
        <taxon>Spiruromorpha</taxon>
        <taxon>Spiruroidea</taxon>
        <taxon>Gongylonematidae</taxon>
        <taxon>Gongylonema</taxon>
    </lineage>
</organism>
<evidence type="ECO:0000313" key="4">
    <source>
        <dbReference type="WBParaSite" id="GPUH_0002572501-mRNA-1"/>
    </source>
</evidence>
<proteinExistence type="predicted"/>
<reference evidence="2 3" key="2">
    <citation type="submission" date="2018-11" db="EMBL/GenBank/DDBJ databases">
        <authorList>
            <consortium name="Pathogen Informatics"/>
        </authorList>
    </citation>
    <scope>NUCLEOTIDE SEQUENCE [LARGE SCALE GENOMIC DNA]</scope>
</reference>
<accession>A0A183EXK4</accession>
<evidence type="ECO:0000313" key="3">
    <source>
        <dbReference type="Proteomes" id="UP000271098"/>
    </source>
</evidence>
<reference evidence="4" key="1">
    <citation type="submission" date="2016-06" db="UniProtKB">
        <authorList>
            <consortium name="WormBaseParasite"/>
        </authorList>
    </citation>
    <scope>IDENTIFICATION</scope>
</reference>
<keyword evidence="3" id="KW-1185">Reference proteome</keyword>
<evidence type="ECO:0000313" key="2">
    <source>
        <dbReference type="EMBL" id="VDN44536.1"/>
    </source>
</evidence>
<dbReference type="AlphaFoldDB" id="A0A183EXK4"/>
<dbReference type="Proteomes" id="UP000271098">
    <property type="component" value="Unassembled WGS sequence"/>
</dbReference>
<keyword evidence="1" id="KW-0812">Transmembrane</keyword>
<dbReference type="EMBL" id="UYRT01106396">
    <property type="protein sequence ID" value="VDN44536.1"/>
    <property type="molecule type" value="Genomic_DNA"/>
</dbReference>
<dbReference type="WBParaSite" id="GPUH_0002572501-mRNA-1">
    <property type="protein sequence ID" value="GPUH_0002572501-mRNA-1"/>
    <property type="gene ID" value="GPUH_0002572501"/>
</dbReference>
<protein>
    <submittedName>
        <fullName evidence="4">Copine domain-containing protein</fullName>
    </submittedName>
</protein>
<keyword evidence="1" id="KW-0472">Membrane</keyword>
<name>A0A183EXK4_9BILA</name>
<evidence type="ECO:0000256" key="1">
    <source>
        <dbReference type="SAM" id="Phobius"/>
    </source>
</evidence>
<sequence length="50" mass="5813">MKPVAVLGAIQSLEVFVPKLFLCLRQIYFLLLSMKVVCRNTQFRRFAPVQ</sequence>
<gene>
    <name evidence="2" type="ORF">GPUH_LOCUS25695</name>
</gene>